<dbReference type="FunFam" id="2.60.120.290:FF:000005">
    <property type="entry name" value="Procollagen C-endopeptidase enhancer 1"/>
    <property type="match status" value="5"/>
</dbReference>
<dbReference type="InterPro" id="IPR035914">
    <property type="entry name" value="Sperma_CUB_dom_sf"/>
</dbReference>
<feature type="domain" description="CUB" evidence="6">
    <location>
        <begin position="2136"/>
        <end position="2255"/>
    </location>
</feature>
<organism evidence="7 8">
    <name type="scientific">Lutzomyia longipalpis</name>
    <name type="common">Sand fly</name>
    <dbReference type="NCBI Taxonomy" id="7200"/>
    <lineage>
        <taxon>Eukaryota</taxon>
        <taxon>Metazoa</taxon>
        <taxon>Ecdysozoa</taxon>
        <taxon>Arthropoda</taxon>
        <taxon>Hexapoda</taxon>
        <taxon>Insecta</taxon>
        <taxon>Pterygota</taxon>
        <taxon>Neoptera</taxon>
        <taxon>Endopterygota</taxon>
        <taxon>Diptera</taxon>
        <taxon>Nematocera</taxon>
        <taxon>Psychodoidea</taxon>
        <taxon>Psychodidae</taxon>
        <taxon>Lutzomyia</taxon>
        <taxon>Lutzomyia</taxon>
    </lineage>
</organism>
<feature type="domain" description="CUB" evidence="6">
    <location>
        <begin position="1545"/>
        <end position="1668"/>
    </location>
</feature>
<feature type="domain" description="CUB" evidence="6">
    <location>
        <begin position="2374"/>
        <end position="2494"/>
    </location>
</feature>
<dbReference type="EMBL" id="AJWK01015662">
    <property type="status" value="NOT_ANNOTATED_CDS"/>
    <property type="molecule type" value="Genomic_DNA"/>
</dbReference>
<dbReference type="SMART" id="SM00042">
    <property type="entry name" value="CUB"/>
    <property type="match status" value="22"/>
</dbReference>
<evidence type="ECO:0000313" key="8">
    <source>
        <dbReference type="Proteomes" id="UP000092461"/>
    </source>
</evidence>
<feature type="domain" description="CUB" evidence="6">
    <location>
        <begin position="2705"/>
        <end position="2818"/>
    </location>
</feature>
<evidence type="ECO:0000256" key="1">
    <source>
        <dbReference type="ARBA" id="ARBA00022729"/>
    </source>
</evidence>
<feature type="domain" description="CUB" evidence="6">
    <location>
        <begin position="475"/>
        <end position="592"/>
    </location>
</feature>
<evidence type="ECO:0000256" key="5">
    <source>
        <dbReference type="PROSITE-ProRule" id="PRU00059"/>
    </source>
</evidence>
<dbReference type="PROSITE" id="PS01180">
    <property type="entry name" value="CUB"/>
    <property type="match status" value="22"/>
</dbReference>
<keyword evidence="3" id="KW-1015">Disulfide bond</keyword>
<dbReference type="PANTHER" id="PTHR24251">
    <property type="entry name" value="OVOCHYMASE-RELATED"/>
    <property type="match status" value="1"/>
</dbReference>
<comment type="caution">
    <text evidence="5">Lacks conserved residue(s) required for the propagation of feature annotation.</text>
</comment>
<feature type="domain" description="CUB" evidence="6">
    <location>
        <begin position="1672"/>
        <end position="1783"/>
    </location>
</feature>
<name>A0A1B0CK27_LUTLO</name>
<feature type="domain" description="CUB" evidence="6">
    <location>
        <begin position="245"/>
        <end position="357"/>
    </location>
</feature>
<dbReference type="FunFam" id="2.60.120.290:FF:000013">
    <property type="entry name" value="Membrane frizzled-related protein"/>
    <property type="match status" value="2"/>
</dbReference>
<dbReference type="FunFam" id="2.60.120.290:FF:000042">
    <property type="entry name" value="AGAP005526-PA"/>
    <property type="match status" value="1"/>
</dbReference>
<dbReference type="CDD" id="cd00041">
    <property type="entry name" value="CUB"/>
    <property type="match status" value="22"/>
</dbReference>
<dbReference type="Proteomes" id="UP000092461">
    <property type="component" value="Unassembled WGS sequence"/>
</dbReference>
<keyword evidence="4" id="KW-0325">Glycoprotein</keyword>
<dbReference type="VEuPathDB" id="VectorBase:LLOJ004964"/>
<dbReference type="Gene3D" id="2.60.120.290">
    <property type="entry name" value="Spermadhesin, CUB domain"/>
    <property type="match status" value="22"/>
</dbReference>
<feature type="domain" description="CUB" evidence="6">
    <location>
        <begin position="120"/>
        <end position="241"/>
    </location>
</feature>
<dbReference type="FunFam" id="2.60.120.290:FF:000003">
    <property type="entry name" value="Neuropilin"/>
    <property type="match status" value="2"/>
</dbReference>
<feature type="domain" description="CUB" evidence="6">
    <location>
        <begin position="1057"/>
        <end position="1168"/>
    </location>
</feature>
<feature type="domain" description="CUB" evidence="6">
    <location>
        <begin position="361"/>
        <end position="474"/>
    </location>
</feature>
<sequence>MRGTFEDESGIITSPMYPEPYHDSRTCEYIIQAPLKKVISLKFDDFDLEENSYPDCYYDSLEIYDGVPQTNATKIGRYCWSISPPNFISTYNVLYMILETDSSIGGRGFKANYSFIDVKCGGIVTTSGTVVTSPESDEITDSSTTTYAHSTTCHWLITAPGDHNVQLTWINFKIEHESTCDYDYVEIFDNSTDPGRSVGRYCGTRTPPIITSLGHSMTVKFVSDESVSEGSFSFMVTFLHASNTCGGRFFSSFGYIRSPGWPDMYQDNKECEWIISVENGAQIELKVKSFELEEHGDCEFDFLEVRNGGKSDSPLIGKYCGTKIPGVIRSFANQLYVKFVSDSSRMERGFEIEWDGTSMGCGGTLTSPRGSIISPNYPMPYAENAQCVWKIVVSQGSTVQIIFSDLDLEKSADCSYDYLEVFDGKDAGSTSLGKFCSAEDHPLYLETTGSFAMIRMRTDYSGQGRGFSLRYDTICKREVSSLGGVIESPNFPQNYPHSLNCEWIIRAPLGNKVYIEFLHFEVENGDATDGENHVCNFDYVTIEEKIDQVTNKKKFCNHAPAPYTSQGEVVVVGFTTDISVSHTGFRLEYHVEGCGGVLTRPTGTISSPNYPGIYPHHVHCYWTIKAPYGNAIELTITEFELEVNEDCVYDGLKIANGPSMTNIITTLCHVQTKTLKYTSSGADMYLFFYTDVSLSGKGFNSSYRFVPAKCGGTFSVEGNIYSPNYPKNYDGNTNCEWLLQTDLTHRLQISFLDFDLETSSECIHDSVRIYEGNTANETKLIRNLCDSQLPNPAVLTLSTNEALVVFRTDSSIEAKGFHMNFTSACGSRIVTNSSGQLTKVTSVYERSSQCTWTIISEDPSKKIALTVTQLNVLKFDSMNSNQSVLIVFDGDSENATEVGTYTEAPPTIYSSGNSITMKTYSNSDYDIIVAYLMAQYSVFENSCGGTLKSVKGDFASPSYPNSYPANVECIWSIEASPGNKIQVEFSEFALADSPTCSEEYVEIRETNGGGKVLGVFCGNNQPTNLTTAEVIWIKFRSGPDVMNVERKFYASFSYVDEVEIVNAERGVVTSPMYPLYVHSPILNGWRISVEYGYVISLSVKDVRISGDCYYYVQIYDGFNEEGPTLGEKLCGDIDSESMTSTSNVVYIDTNIPYPTMMGVRFKIEWQKVPKVATSNPNELATTCGLTNIVLSKNSTNVNLTSPGYPEGYDSNLNCTWIVSSDDRAYHPVFVISYLDLEDTADCVSDRLIISESKDMIVWKKLAQICNIDYRSHQSYNGNPFLKIEFLTDWGMNRTGFRGSLTEDCGGYMTGPTGKISGGVQTIPERFARFTTSCVWEIHVRQGRTIKFDFQDFTFPRSREPTACEGYILFKNGGSEDSPLLGEGKYCGDGEKPTIPTTISNRAYVKFEYGGNFRSHFSMTYEEVSLSCGGTLHLTEDVNNTVITSPNYPNIPHPHTECVWIIFAPNGETIKINFEERFDLTRSPGCDKEYVEIRSGGTRNSGLIGTFCDQMPPTLESQSNILRVKYFTDVSDPKNGFKARVSIATCSGTLRQNQGVLTSPKYPGKGAYPAKSVCTYRIIGSPLTHLNISFTDLDLPPAADNDTCLLDRVTVYAVIQGETDSSNKQPRGTFCGSKIPDSFFIDSHEAIIEFTTSEHQELYRGFSLHFNVGKETCGEAINAESGIITSPGYPNGRQNRRFCEWAITVPKGRRVKAELLDLDLIPASHTYSQRLGFYHDHRYLSRIRFIKGEDPIQTVYSSDNKMLINMWVRVPSNHRGFKLQFSSNEPTVCLGNLNNVEGTIDPPQNLTTFYCEYTRDVGAFYPEELGTGTLAIRVKDAYIGRAPNCRLASTRIAVFWLGGADLDSQYLQYICRNVSDITVRSPFPDTKLEVRQGLYYGPMSFKLNHRIHKCGGIIRRASVLTQPTFAANYGIVDCAWQIRQDDGFAINLQVQQVNLTRPCDEEYINIYNGPTQLSPHLMKICSGTTELNSVMSQNNFLFMEYHSHEYSQSSVFKIHVVPAVSGCGGIIHKYTETIKSPGNASYYPNNIECVWEFRPDPGFHVGLEFVDRFYIEDSVNCTKDYIEILDLRNGEWHSLGRVCGRETPPIFNATESSLKLVFRTDGSVSGDGFSVKWYQNCGGLYEVRETTPEIIYSPNYPQNYARLLNCNYTFVAPPDEYIIIDFKDFELEESVGRCIFDNVTIYKANEWSVTEPPVEAGVYCRRDSPGVGRFKNFVSVVFRTDKWVERKGFQFTYKLDSCGGTITNSTLITSPDFDTMNYPNDANCVWNITAPVSKSILVKFEKFDIEGMDTCYADFVSVFQGSEMKDEARLAKLCGNITNPPAVKTDFSSAIVHFKSDLYNNKGGFSAAILFMPACDRRVTLTPSALTYHLDIRDSNYEELQDCHYYITAPSDYTLRLHFTRFHVAPCDNNSTKVDCSCDYVEVRDGGGPLSELVGKFCGHDLPQDVTTSKSAIFVRFVTDSRTKSTGFSAELTAVLNPCGERHLNVSQGPQTIESPGRTKYPANIKCSWIVENDLYRNMELIFEKFDLQGSDGEGRCSYDQLEIADESLLDRLDVAFGEDLVFNGVTEQKVGFYQGTRNPVAHHHYCGNSTPADYISRTHRVHLTLRTDSEIERGGFRIVAKSLTGCSRNYTETQGRIFMSETTDCEVYINVPENYTIAGNVKSSAYVYGGSFDLTFLATDQGRGCGGFLYNYGGSFSSPLYPLNDRNNSQCTWDVNVPSNLKVALRFHVFDMGTKLTCPSNYVEFQEVEADGKTRVERTYCGDDIPAVYKSEKSRILVHFVKDVNFAGSGWVLQFMGVHENSEVYNW</sequence>
<evidence type="ECO:0000256" key="3">
    <source>
        <dbReference type="ARBA" id="ARBA00023157"/>
    </source>
</evidence>
<feature type="domain" description="CUB" evidence="6">
    <location>
        <begin position="825"/>
        <end position="939"/>
    </location>
</feature>
<keyword evidence="2" id="KW-0677">Repeat</keyword>
<feature type="domain" description="CUB" evidence="6">
    <location>
        <begin position="1304"/>
        <end position="1423"/>
    </location>
</feature>
<evidence type="ECO:0000256" key="4">
    <source>
        <dbReference type="ARBA" id="ARBA00023180"/>
    </source>
</evidence>
<dbReference type="PANTHER" id="PTHR24251:SF37">
    <property type="entry name" value="CUB DOMAIN-CONTAINING PROTEIN"/>
    <property type="match status" value="1"/>
</dbReference>
<dbReference type="Pfam" id="PF00431">
    <property type="entry name" value="CUB"/>
    <property type="match status" value="22"/>
</dbReference>
<feature type="domain" description="CUB" evidence="6">
    <location>
        <begin position="2022"/>
        <end position="2135"/>
    </location>
</feature>
<feature type="domain" description="CUB" evidence="6">
    <location>
        <begin position="943"/>
        <end position="1055"/>
    </location>
</feature>
<feature type="domain" description="CUB" evidence="6">
    <location>
        <begin position="594"/>
        <end position="706"/>
    </location>
</feature>
<evidence type="ECO:0000256" key="2">
    <source>
        <dbReference type="ARBA" id="ARBA00022737"/>
    </source>
</evidence>
<feature type="domain" description="CUB" evidence="6">
    <location>
        <begin position="1183"/>
        <end position="1303"/>
    </location>
</feature>
<reference evidence="7" key="1">
    <citation type="submission" date="2020-05" db="UniProtKB">
        <authorList>
            <consortium name="EnsemblMetazoa"/>
        </authorList>
    </citation>
    <scope>IDENTIFICATION</scope>
    <source>
        <strain evidence="7">Jacobina</strain>
    </source>
</reference>
<protein>
    <recommendedName>
        <fullName evidence="6">CUB domain-containing protein</fullName>
    </recommendedName>
</protein>
<feature type="domain" description="CUB" evidence="6">
    <location>
        <begin position="2257"/>
        <end position="2371"/>
    </location>
</feature>
<dbReference type="SUPFAM" id="SSF49854">
    <property type="entry name" value="Spermadhesin, CUB domain"/>
    <property type="match status" value="22"/>
</dbReference>
<dbReference type="VEuPathDB" id="VectorBase:LLONM1_001922"/>
<evidence type="ECO:0000313" key="7">
    <source>
        <dbReference type="EnsemblMetazoa" id="LLOJ004964-PA"/>
    </source>
</evidence>
<proteinExistence type="predicted"/>
<feature type="domain" description="CUB" evidence="6">
    <location>
        <begin position="1909"/>
        <end position="2018"/>
    </location>
</feature>
<dbReference type="InterPro" id="IPR000859">
    <property type="entry name" value="CUB_dom"/>
</dbReference>
<dbReference type="EMBL" id="AJWK01015661">
    <property type="status" value="NOT_ANNOTATED_CDS"/>
    <property type="molecule type" value="Genomic_DNA"/>
</dbReference>
<dbReference type="EMBL" id="AJWK01015660">
    <property type="status" value="NOT_ANNOTATED_CDS"/>
    <property type="molecule type" value="Genomic_DNA"/>
</dbReference>
<feature type="domain" description="CUB" evidence="6">
    <location>
        <begin position="2498"/>
        <end position="2643"/>
    </location>
</feature>
<keyword evidence="8" id="KW-1185">Reference proteome</keyword>
<feature type="domain" description="CUB" evidence="6">
    <location>
        <begin position="710"/>
        <end position="824"/>
    </location>
</feature>
<keyword evidence="1" id="KW-0732">Signal</keyword>
<feature type="domain" description="CUB" evidence="6">
    <location>
        <begin position="1427"/>
        <end position="1543"/>
    </location>
</feature>
<feature type="domain" description="CUB" evidence="6">
    <location>
        <begin position="1"/>
        <end position="116"/>
    </location>
</feature>
<accession>A0A1B0CK27</accession>
<evidence type="ECO:0000259" key="6">
    <source>
        <dbReference type="PROSITE" id="PS01180"/>
    </source>
</evidence>
<dbReference type="EnsemblMetazoa" id="LLOJ004964-RA">
    <property type="protein sequence ID" value="LLOJ004964-PA"/>
    <property type="gene ID" value="LLOJ004964"/>
</dbReference>